<dbReference type="RefSeq" id="WP_346819121.1">
    <property type="nucleotide sequence ID" value="NZ_JBDKWZ010000001.1"/>
</dbReference>
<keyword evidence="2" id="KW-0067">ATP-binding</keyword>
<dbReference type="EMBL" id="JBDKWZ010000001">
    <property type="protein sequence ID" value="MEN7546333.1"/>
    <property type="molecule type" value="Genomic_DNA"/>
</dbReference>
<keyword evidence="5" id="KW-1185">Reference proteome</keyword>
<dbReference type="Pfam" id="PF13538">
    <property type="entry name" value="UvrD_C_2"/>
    <property type="match status" value="1"/>
</dbReference>
<dbReference type="InterPro" id="IPR050534">
    <property type="entry name" value="Coronavir_polyprotein_1ab"/>
</dbReference>
<keyword evidence="1" id="KW-0547">Nucleotide-binding</keyword>
<dbReference type="GO" id="GO:0003678">
    <property type="term" value="F:DNA helicase activity"/>
    <property type="evidence" value="ECO:0007669"/>
    <property type="project" value="UniProtKB-ARBA"/>
</dbReference>
<comment type="caution">
    <text evidence="4">The sequence shown here is derived from an EMBL/GenBank/DDBJ whole genome shotgun (WGS) entry which is preliminary data.</text>
</comment>
<gene>
    <name evidence="4" type="ORF">AAG747_00345</name>
</gene>
<evidence type="ECO:0000259" key="3">
    <source>
        <dbReference type="Pfam" id="PF13538"/>
    </source>
</evidence>
<organism evidence="4 5">
    <name type="scientific">Rapidithrix thailandica</name>
    <dbReference type="NCBI Taxonomy" id="413964"/>
    <lineage>
        <taxon>Bacteria</taxon>
        <taxon>Pseudomonadati</taxon>
        <taxon>Bacteroidota</taxon>
        <taxon>Cytophagia</taxon>
        <taxon>Cytophagales</taxon>
        <taxon>Flammeovirgaceae</taxon>
        <taxon>Rapidithrix</taxon>
    </lineage>
</organism>
<dbReference type="CDD" id="cd18809">
    <property type="entry name" value="SF1_C_RecD"/>
    <property type="match status" value="1"/>
</dbReference>
<reference evidence="4 5" key="1">
    <citation type="submission" date="2024-04" db="EMBL/GenBank/DDBJ databases">
        <title>Novel genus in family Flammeovirgaceae.</title>
        <authorList>
            <person name="Nguyen T.H."/>
            <person name="Vuong T.Q."/>
            <person name="Le H."/>
            <person name="Kim S.-G."/>
        </authorList>
    </citation>
    <scope>NUCLEOTIDE SEQUENCE [LARGE SCALE GENOMIC DNA]</scope>
    <source>
        <strain evidence="4 5">JCM 23209</strain>
    </source>
</reference>
<name>A0AAW9S4M8_9BACT</name>
<dbReference type="Proteomes" id="UP001403385">
    <property type="component" value="Unassembled WGS sequence"/>
</dbReference>
<protein>
    <submittedName>
        <fullName evidence="4">AAA family ATPase</fullName>
    </submittedName>
</protein>
<evidence type="ECO:0000313" key="5">
    <source>
        <dbReference type="Proteomes" id="UP001403385"/>
    </source>
</evidence>
<dbReference type="PANTHER" id="PTHR43788:SF6">
    <property type="entry name" value="DNA HELICASE B"/>
    <property type="match status" value="1"/>
</dbReference>
<feature type="domain" description="UvrD-like helicase C-terminal" evidence="3">
    <location>
        <begin position="411"/>
        <end position="462"/>
    </location>
</feature>
<accession>A0AAW9S4M8</accession>
<dbReference type="Pfam" id="PF13604">
    <property type="entry name" value="AAA_30"/>
    <property type="match status" value="1"/>
</dbReference>
<dbReference type="Gene3D" id="2.30.30.940">
    <property type="match status" value="1"/>
</dbReference>
<dbReference type="InterPro" id="IPR027417">
    <property type="entry name" value="P-loop_NTPase"/>
</dbReference>
<sequence length="470" mass="54306">MQEPSILLTHNFIHTPTEGQKALFERLGAFILEKKKARSTFLLKGYAGTGKTSVLASLIRTLRAYDYKSLLLAPTGRAAKVMASYTNRRAFTIHKIIFKQEEDPYSGRLIFKRVSNTYKDTFFIVDEASMINDLNEMGGKGLLSELISYVFQKPNSGNKLLLIGDTAQLPPVHQELSPALDAHVLQDEFHLQVTSCELDEVVRQEVASGILENATRVRNQIAQQEFAMHLDTQHFKDIYRMTGDRLEDGLRYAYDKFGIENTVVVCRTNRAATQYNQFIRRQINFSEDELEAGDLLMIVKNDYHWLPENSPAGFLANGEFVEVLKVRNYEEMHGFRFADLTLRLVDYPDHDTVDVKIHLETLHSFTPNLDREQLNKLYELVQQDYMDIEDRTKRNSMIRKDPYLNALQVKFAYALTCHKSQGGQWNSVFVDLGYLTEERKNVELMRWLYTAITRASDELYLVNFSPDFFE</sequence>
<dbReference type="InterPro" id="IPR027785">
    <property type="entry name" value="UvrD-like_helicase_C"/>
</dbReference>
<dbReference type="GO" id="GO:0005524">
    <property type="term" value="F:ATP binding"/>
    <property type="evidence" value="ECO:0007669"/>
    <property type="project" value="UniProtKB-KW"/>
</dbReference>
<dbReference type="CDD" id="cd17933">
    <property type="entry name" value="DEXSc_RecD-like"/>
    <property type="match status" value="1"/>
</dbReference>
<evidence type="ECO:0000256" key="2">
    <source>
        <dbReference type="ARBA" id="ARBA00022840"/>
    </source>
</evidence>
<evidence type="ECO:0000313" key="4">
    <source>
        <dbReference type="EMBL" id="MEN7546333.1"/>
    </source>
</evidence>
<evidence type="ECO:0000256" key="1">
    <source>
        <dbReference type="ARBA" id="ARBA00022741"/>
    </source>
</evidence>
<dbReference type="AlphaFoldDB" id="A0AAW9S4M8"/>
<dbReference type="SUPFAM" id="SSF52540">
    <property type="entry name" value="P-loop containing nucleoside triphosphate hydrolases"/>
    <property type="match status" value="1"/>
</dbReference>
<dbReference type="PANTHER" id="PTHR43788">
    <property type="entry name" value="DNA2/NAM7 HELICASE FAMILY MEMBER"/>
    <property type="match status" value="1"/>
</dbReference>
<proteinExistence type="predicted"/>
<dbReference type="Gene3D" id="3.40.50.300">
    <property type="entry name" value="P-loop containing nucleotide triphosphate hydrolases"/>
    <property type="match status" value="3"/>
</dbReference>